<evidence type="ECO:0000313" key="2">
    <source>
        <dbReference type="Proteomes" id="UP000190989"/>
    </source>
</evidence>
<name>A0A1U6IP05_9SPHN</name>
<dbReference type="EMBL" id="FVZE01000010">
    <property type="protein sequence ID" value="SLK09724.1"/>
    <property type="molecule type" value="Genomic_DNA"/>
</dbReference>
<proteinExistence type="predicted"/>
<dbReference type="STRING" id="428990.SAMN06295987_11038"/>
<accession>A0A1U6IP05</accession>
<evidence type="ECO:0000313" key="1">
    <source>
        <dbReference type="EMBL" id="SLK09724.1"/>
    </source>
</evidence>
<dbReference type="SUPFAM" id="SSF53756">
    <property type="entry name" value="UDP-Glycosyltransferase/glycogen phosphorylase"/>
    <property type="match status" value="1"/>
</dbReference>
<dbReference type="AlphaFoldDB" id="A0A1U6IP05"/>
<organism evidence="1 2">
    <name type="scientific">Novosphingobium mathurense</name>
    <dbReference type="NCBI Taxonomy" id="428990"/>
    <lineage>
        <taxon>Bacteria</taxon>
        <taxon>Pseudomonadati</taxon>
        <taxon>Pseudomonadota</taxon>
        <taxon>Alphaproteobacteria</taxon>
        <taxon>Sphingomonadales</taxon>
        <taxon>Sphingomonadaceae</taxon>
        <taxon>Novosphingobium</taxon>
    </lineage>
</organism>
<gene>
    <name evidence="1" type="ORF">SAMN06295987_11038</name>
</gene>
<sequence>MKPRLNVPAIGGRHQFAHFLPVAFELQRRGTFEVSVFIPQADEADEIEHLASSLGFPPPRIVSMDLPAPFGCRVPQSMDKITRLLIWANRIRAGDAILCAERTSTLLKRLPGRCPSIIHIPHGAGDRAVGFEKRFRYFDRVLVAGEKDRERLLAEGLVRPDNCDAVGPIKVSASLQMQARRSRLFHDDRPVVLYNPHFNTRLSSAGDFVHRLVEAILRDDRYNLVVAPHVRLAAHWDETRRKHWEALAEPGRVIVDLGSRQSIDMTYTLGADLYLGDVSSQVYEFLVQPRPCLFVNAHDVAWQGSADYAMWQFGEVVAPECDIPGAITRAFRDHARFKAAQMKRAQATLEGLAWDERGRPSLSSVDPIARAADIIEQSVQSDRAPRAADGAAIQLQNGDLSFR</sequence>
<dbReference type="Gene3D" id="3.40.50.12580">
    <property type="match status" value="1"/>
</dbReference>
<keyword evidence="2" id="KW-1185">Reference proteome</keyword>
<protein>
    <recommendedName>
        <fullName evidence="3">CDP-Glycerol:Poly(Glycerophosphate) glycerophosphotransferase</fullName>
    </recommendedName>
</protein>
<dbReference type="Proteomes" id="UP000190989">
    <property type="component" value="Unassembled WGS sequence"/>
</dbReference>
<reference evidence="2" key="1">
    <citation type="submission" date="2017-02" db="EMBL/GenBank/DDBJ databases">
        <authorList>
            <person name="Varghese N."/>
            <person name="Submissions S."/>
        </authorList>
    </citation>
    <scope>NUCLEOTIDE SEQUENCE [LARGE SCALE GENOMIC DNA]</scope>
    <source>
        <strain evidence="2">SM117</strain>
    </source>
</reference>
<dbReference type="InterPro" id="IPR043148">
    <property type="entry name" value="TagF_C"/>
</dbReference>
<evidence type="ECO:0008006" key="3">
    <source>
        <dbReference type="Google" id="ProtNLM"/>
    </source>
</evidence>